<keyword evidence="9 19" id="KW-0808">Transferase</keyword>
<evidence type="ECO:0000256" key="19">
    <source>
        <dbReference type="HAMAP-Rule" id="MF_00719"/>
    </source>
</evidence>
<comment type="catalytic activity">
    <reaction evidence="18 19">
        <text>alpha-ribazole 5'-phosphate + adenosylcob(III)inamide-GDP = adenosylcob(III)alamin 5'-phosphate + GMP + H(+)</text>
        <dbReference type="Rhea" id="RHEA:23560"/>
        <dbReference type="ChEBI" id="CHEBI:15378"/>
        <dbReference type="ChEBI" id="CHEBI:57918"/>
        <dbReference type="ChEBI" id="CHEBI:58115"/>
        <dbReference type="ChEBI" id="CHEBI:60487"/>
        <dbReference type="ChEBI" id="CHEBI:60493"/>
        <dbReference type="EC" id="2.7.8.26"/>
    </reaction>
</comment>
<keyword evidence="7 19" id="KW-1003">Cell membrane</keyword>
<dbReference type="GO" id="GO:0008818">
    <property type="term" value="F:cobalamin 5'-phosphate synthase activity"/>
    <property type="evidence" value="ECO:0007669"/>
    <property type="project" value="UniProtKB-UniRule"/>
</dbReference>
<feature type="transmembrane region" description="Helical" evidence="19">
    <location>
        <begin position="58"/>
        <end position="77"/>
    </location>
</feature>
<evidence type="ECO:0000256" key="6">
    <source>
        <dbReference type="ARBA" id="ARBA00015850"/>
    </source>
</evidence>
<name>A0A3A4NW03_ABYX5</name>
<evidence type="ECO:0000256" key="13">
    <source>
        <dbReference type="ARBA" id="ARBA00023136"/>
    </source>
</evidence>
<dbReference type="NCBIfam" id="TIGR00317">
    <property type="entry name" value="cobS"/>
    <property type="match status" value="1"/>
</dbReference>
<dbReference type="GO" id="GO:0005886">
    <property type="term" value="C:plasma membrane"/>
    <property type="evidence" value="ECO:0007669"/>
    <property type="project" value="UniProtKB-SubCell"/>
</dbReference>
<comment type="subcellular location">
    <subcellularLocation>
        <location evidence="2 19">Cell membrane</location>
        <topology evidence="2 19">Multi-pass membrane protein</topology>
    </subcellularLocation>
</comment>
<proteinExistence type="inferred from homology"/>
<dbReference type="EMBL" id="QZKU01000085">
    <property type="protein sequence ID" value="RJP19761.1"/>
    <property type="molecule type" value="Genomic_DNA"/>
</dbReference>
<evidence type="ECO:0000256" key="9">
    <source>
        <dbReference type="ARBA" id="ARBA00022679"/>
    </source>
</evidence>
<evidence type="ECO:0000256" key="12">
    <source>
        <dbReference type="ARBA" id="ARBA00022989"/>
    </source>
</evidence>
<dbReference type="Pfam" id="PF02654">
    <property type="entry name" value="CobS"/>
    <property type="match status" value="1"/>
</dbReference>
<dbReference type="Proteomes" id="UP000265882">
    <property type="component" value="Unassembled WGS sequence"/>
</dbReference>
<keyword evidence="12 19" id="KW-1133">Transmembrane helix</keyword>
<keyword evidence="10 19" id="KW-0812">Transmembrane</keyword>
<accession>A0A3A4NW03</accession>
<evidence type="ECO:0000256" key="16">
    <source>
        <dbReference type="ARBA" id="ARBA00032853"/>
    </source>
</evidence>
<feature type="transmembrane region" description="Helical" evidence="19">
    <location>
        <begin position="105"/>
        <end position="123"/>
    </location>
</feature>
<dbReference type="GO" id="GO:0009236">
    <property type="term" value="P:cobalamin biosynthetic process"/>
    <property type="evidence" value="ECO:0007669"/>
    <property type="project" value="UniProtKB-UniRule"/>
</dbReference>
<feature type="transmembrane region" description="Helical" evidence="19">
    <location>
        <begin position="176"/>
        <end position="205"/>
    </location>
</feature>
<evidence type="ECO:0000256" key="11">
    <source>
        <dbReference type="ARBA" id="ARBA00022842"/>
    </source>
</evidence>
<evidence type="ECO:0000256" key="10">
    <source>
        <dbReference type="ARBA" id="ARBA00022692"/>
    </source>
</evidence>
<comment type="function">
    <text evidence="14 19">Joins adenosylcobinamide-GDP and alpha-ribazole to generate adenosylcobalamin (Ado-cobalamin). Also synthesizes adenosylcobalamin 5'-phosphate from adenosylcobinamide-GDP and alpha-ribazole 5'-phosphate.</text>
</comment>
<dbReference type="UniPathway" id="UPA00148">
    <property type="reaction ID" value="UER00238"/>
</dbReference>
<evidence type="ECO:0000256" key="18">
    <source>
        <dbReference type="ARBA" id="ARBA00049504"/>
    </source>
</evidence>
<dbReference type="InterPro" id="IPR003805">
    <property type="entry name" value="CobS"/>
</dbReference>
<dbReference type="HAMAP" id="MF_00719">
    <property type="entry name" value="CobS"/>
    <property type="match status" value="1"/>
</dbReference>
<comment type="cofactor">
    <cofactor evidence="1 19">
        <name>Mg(2+)</name>
        <dbReference type="ChEBI" id="CHEBI:18420"/>
    </cofactor>
</comment>
<evidence type="ECO:0000256" key="4">
    <source>
        <dbReference type="ARBA" id="ARBA00010561"/>
    </source>
</evidence>
<evidence type="ECO:0000256" key="14">
    <source>
        <dbReference type="ARBA" id="ARBA00025228"/>
    </source>
</evidence>
<dbReference type="PANTHER" id="PTHR34148">
    <property type="entry name" value="ADENOSYLCOBINAMIDE-GDP RIBAZOLETRANSFERASE"/>
    <property type="match status" value="1"/>
</dbReference>
<dbReference type="AlphaFoldDB" id="A0A3A4NW03"/>
<protein>
    <recommendedName>
        <fullName evidence="6 19">Adenosylcobinamide-GDP ribazoletransferase</fullName>
        <ecNumber evidence="5 19">2.7.8.26</ecNumber>
    </recommendedName>
    <alternativeName>
        <fullName evidence="16 19">Cobalamin synthase</fullName>
    </alternativeName>
    <alternativeName>
        <fullName evidence="15 19">Cobalamin-5'-phosphate synthase</fullName>
    </alternativeName>
</protein>
<comment type="catalytic activity">
    <reaction evidence="17 19">
        <text>alpha-ribazole + adenosylcob(III)inamide-GDP = adenosylcob(III)alamin + GMP + H(+)</text>
        <dbReference type="Rhea" id="RHEA:16049"/>
        <dbReference type="ChEBI" id="CHEBI:10329"/>
        <dbReference type="ChEBI" id="CHEBI:15378"/>
        <dbReference type="ChEBI" id="CHEBI:18408"/>
        <dbReference type="ChEBI" id="CHEBI:58115"/>
        <dbReference type="ChEBI" id="CHEBI:60487"/>
        <dbReference type="EC" id="2.7.8.26"/>
    </reaction>
</comment>
<evidence type="ECO:0000256" key="15">
    <source>
        <dbReference type="ARBA" id="ARBA00032605"/>
    </source>
</evidence>
<dbReference type="GO" id="GO:0051073">
    <property type="term" value="F:adenosylcobinamide-GDP ribazoletransferase activity"/>
    <property type="evidence" value="ECO:0007669"/>
    <property type="project" value="UniProtKB-UniRule"/>
</dbReference>
<dbReference type="EC" id="2.7.8.26" evidence="5 19"/>
<evidence type="ECO:0000256" key="5">
    <source>
        <dbReference type="ARBA" id="ARBA00013200"/>
    </source>
</evidence>
<keyword evidence="8 19" id="KW-0169">Cobalamin biosynthesis</keyword>
<evidence type="ECO:0000256" key="8">
    <source>
        <dbReference type="ARBA" id="ARBA00022573"/>
    </source>
</evidence>
<evidence type="ECO:0000313" key="21">
    <source>
        <dbReference type="Proteomes" id="UP000265882"/>
    </source>
</evidence>
<comment type="pathway">
    <text evidence="3 19">Cofactor biosynthesis; adenosylcobalamin biosynthesis; adenosylcobalamin from cob(II)yrinate a,c-diamide: step 7/7.</text>
</comment>
<evidence type="ECO:0000256" key="7">
    <source>
        <dbReference type="ARBA" id="ARBA00022475"/>
    </source>
</evidence>
<reference evidence="20 21" key="1">
    <citation type="journal article" date="2017" name="ISME J.">
        <title>Energy and carbon metabolisms in a deep terrestrial subsurface fluid microbial community.</title>
        <authorList>
            <person name="Momper L."/>
            <person name="Jungbluth S.P."/>
            <person name="Lee M.D."/>
            <person name="Amend J.P."/>
        </authorList>
    </citation>
    <scope>NUCLEOTIDE SEQUENCE [LARGE SCALE GENOMIC DNA]</scope>
    <source>
        <strain evidence="20">SURF_5</strain>
    </source>
</reference>
<feature type="transmembrane region" description="Helical" evidence="19">
    <location>
        <begin position="135"/>
        <end position="156"/>
    </location>
</feature>
<dbReference type="PANTHER" id="PTHR34148:SF1">
    <property type="entry name" value="ADENOSYLCOBINAMIDE-GDP RIBAZOLETRANSFERASE"/>
    <property type="match status" value="1"/>
</dbReference>
<evidence type="ECO:0000256" key="3">
    <source>
        <dbReference type="ARBA" id="ARBA00004663"/>
    </source>
</evidence>
<evidence type="ECO:0000313" key="20">
    <source>
        <dbReference type="EMBL" id="RJP19761.1"/>
    </source>
</evidence>
<evidence type="ECO:0000256" key="2">
    <source>
        <dbReference type="ARBA" id="ARBA00004651"/>
    </source>
</evidence>
<comment type="similarity">
    <text evidence="4 19">Belongs to the CobS family.</text>
</comment>
<keyword evidence="11 19" id="KW-0460">Magnesium</keyword>
<keyword evidence="13 19" id="KW-0472">Membrane</keyword>
<comment type="caution">
    <text evidence="20">The sequence shown here is derived from an EMBL/GenBank/DDBJ whole genome shotgun (WGS) entry which is preliminary data.</text>
</comment>
<evidence type="ECO:0000256" key="1">
    <source>
        <dbReference type="ARBA" id="ARBA00001946"/>
    </source>
</evidence>
<gene>
    <name evidence="19 20" type="primary">cobS</name>
    <name evidence="20" type="ORF">C4520_12425</name>
</gene>
<sequence>MMKSLLDTLQFLTTIPLRRVQADERLNVRLEFFPLVGILAGLVLATAGAALSVVFPPFVTGASVIVLLVFITGGLHLDGLADTADGFGSSRPREEILRIMRDSRTGAMGVIAVACVLALKIAAASSLAPQTRTQALLLMPVAGRCGMAVLMGYMPLARNEGLAAAVRPARATRQMIWSGAALLIIGWLAWGMNGVLVGLASLVALAPLSLLMLRKIGGITGDTLGATCEVVETVSLVIAAGIGFGSG</sequence>
<feature type="transmembrane region" description="Helical" evidence="19">
    <location>
        <begin position="32"/>
        <end position="51"/>
    </location>
</feature>
<evidence type="ECO:0000256" key="17">
    <source>
        <dbReference type="ARBA" id="ARBA00048623"/>
    </source>
</evidence>
<organism evidence="20 21">
    <name type="scientific">Abyssobacteria bacterium (strain SURF_5)</name>
    <dbReference type="NCBI Taxonomy" id="2093360"/>
    <lineage>
        <taxon>Bacteria</taxon>
        <taxon>Pseudomonadati</taxon>
        <taxon>Candidatus Hydrogenedentota</taxon>
        <taxon>Candidatus Abyssobacteria</taxon>
    </lineage>
</organism>